<feature type="signal peptide" evidence="1">
    <location>
        <begin position="1"/>
        <end position="18"/>
    </location>
</feature>
<dbReference type="Proteomes" id="UP000679725">
    <property type="component" value="Unassembled WGS sequence"/>
</dbReference>
<dbReference type="NCBIfam" id="TIGR01200">
    <property type="entry name" value="GLPGLI"/>
    <property type="match status" value="1"/>
</dbReference>
<gene>
    <name evidence="2" type="ORF">DYBT9623_04581</name>
</gene>
<protein>
    <recommendedName>
        <fullName evidence="4">GLPGLI family protein</fullName>
    </recommendedName>
</protein>
<proteinExistence type="predicted"/>
<reference evidence="2 3" key="1">
    <citation type="submission" date="2021-04" db="EMBL/GenBank/DDBJ databases">
        <authorList>
            <person name="Rodrigo-Torres L."/>
            <person name="Arahal R. D."/>
            <person name="Lucena T."/>
        </authorList>
    </citation>
    <scope>NUCLEOTIDE SEQUENCE [LARGE SCALE GENOMIC DNA]</scope>
    <source>
        <strain evidence="2 3">CECT 9623</strain>
    </source>
</reference>
<dbReference type="Pfam" id="PF09697">
    <property type="entry name" value="Porph_ging"/>
    <property type="match status" value="1"/>
</dbReference>
<comment type="caution">
    <text evidence="2">The sequence shown here is derived from an EMBL/GenBank/DDBJ whole genome shotgun (WGS) entry which is preliminary data.</text>
</comment>
<keyword evidence="3" id="KW-1185">Reference proteome</keyword>
<evidence type="ECO:0000313" key="3">
    <source>
        <dbReference type="Proteomes" id="UP000679725"/>
    </source>
</evidence>
<evidence type="ECO:0008006" key="4">
    <source>
        <dbReference type="Google" id="ProtNLM"/>
    </source>
</evidence>
<keyword evidence="1" id="KW-0732">Signal</keyword>
<dbReference type="EMBL" id="CAJRAU010000007">
    <property type="protein sequence ID" value="CAG5073055.1"/>
    <property type="molecule type" value="Genomic_DNA"/>
</dbReference>
<organism evidence="2 3">
    <name type="scientific">Dyadobacter linearis</name>
    <dbReference type="NCBI Taxonomy" id="2823330"/>
    <lineage>
        <taxon>Bacteria</taxon>
        <taxon>Pseudomonadati</taxon>
        <taxon>Bacteroidota</taxon>
        <taxon>Cytophagia</taxon>
        <taxon>Cytophagales</taxon>
        <taxon>Spirosomataceae</taxon>
        <taxon>Dyadobacter</taxon>
    </lineage>
</organism>
<evidence type="ECO:0000313" key="2">
    <source>
        <dbReference type="EMBL" id="CAG5073055.1"/>
    </source>
</evidence>
<name>A0ABM8UWB9_9BACT</name>
<sequence length="246" mass="28283">MKKLFALFLVIAGLPALAQSDGLVVTYERTFFWSKVYEKLTFLSEEEKSRMKNSWGVNDEGWKSKGQLVASPGQSKYVELEEEADGGYRGRKSEYLVFRDFDKARKMELEEFAGKMLLIEDTLIAPKWKVMNKIKEIGGYMCMMAVSEDSIKGQKIEAWFANDLAYGSGPERYYGLPGMILEVDVNDGEMLLTAIKVEKKPVTELLALPKKIKGKKITTTEYEKMMTTHFRDSIKSRRNPYWAVRY</sequence>
<evidence type="ECO:0000256" key="1">
    <source>
        <dbReference type="SAM" id="SignalP"/>
    </source>
</evidence>
<dbReference type="RefSeq" id="WP_215235840.1">
    <property type="nucleotide sequence ID" value="NZ_CAJRAU010000007.1"/>
</dbReference>
<accession>A0ABM8UWB9</accession>
<dbReference type="InterPro" id="IPR005901">
    <property type="entry name" value="GLPGLI"/>
</dbReference>
<feature type="chain" id="PRO_5045078948" description="GLPGLI family protein" evidence="1">
    <location>
        <begin position="19"/>
        <end position="246"/>
    </location>
</feature>